<dbReference type="PANTHER" id="PTHR44170:SF6">
    <property type="entry name" value="CONTACTIN"/>
    <property type="match status" value="1"/>
</dbReference>
<dbReference type="SUPFAM" id="SSF48726">
    <property type="entry name" value="Immunoglobulin"/>
    <property type="match status" value="2"/>
</dbReference>
<dbReference type="SMART" id="SM00408">
    <property type="entry name" value="IGc2"/>
    <property type="match status" value="3"/>
</dbReference>
<dbReference type="PANTHER" id="PTHR44170">
    <property type="entry name" value="PROTEIN SIDEKICK"/>
    <property type="match status" value="1"/>
</dbReference>
<feature type="transmembrane region" description="Helical" evidence="5">
    <location>
        <begin position="966"/>
        <end position="988"/>
    </location>
</feature>
<dbReference type="OrthoDB" id="438268at2759"/>
<evidence type="ECO:0000256" key="2">
    <source>
        <dbReference type="ARBA" id="ARBA00023157"/>
    </source>
</evidence>
<evidence type="ECO:0000313" key="9">
    <source>
        <dbReference type="EMBL" id="KAG5672255.1"/>
    </source>
</evidence>
<keyword evidence="2" id="KW-1015">Disulfide bond</keyword>
<evidence type="ECO:0000256" key="5">
    <source>
        <dbReference type="SAM" id="Phobius"/>
    </source>
</evidence>
<dbReference type="InterPro" id="IPR013098">
    <property type="entry name" value="Ig_I-set"/>
</dbReference>
<dbReference type="InterPro" id="IPR036179">
    <property type="entry name" value="Ig-like_dom_sf"/>
</dbReference>
<keyword evidence="1" id="KW-0677">Repeat</keyword>
<dbReference type="GO" id="GO:0098609">
    <property type="term" value="P:cell-cell adhesion"/>
    <property type="evidence" value="ECO:0007669"/>
    <property type="project" value="TreeGrafter"/>
</dbReference>
<dbReference type="GO" id="GO:0030154">
    <property type="term" value="P:cell differentiation"/>
    <property type="evidence" value="ECO:0007669"/>
    <property type="project" value="UniProtKB-ARBA"/>
</dbReference>
<evidence type="ECO:0000256" key="6">
    <source>
        <dbReference type="SAM" id="SignalP"/>
    </source>
</evidence>
<dbReference type="SUPFAM" id="SSF49265">
    <property type="entry name" value="Fibronectin type III"/>
    <property type="match status" value="1"/>
</dbReference>
<gene>
    <name evidence="9" type="ORF">PVAND_002397</name>
</gene>
<comment type="caution">
    <text evidence="9">The sequence shown here is derived from an EMBL/GenBank/DDBJ whole genome shotgun (WGS) entry which is preliminary data.</text>
</comment>
<evidence type="ECO:0000256" key="4">
    <source>
        <dbReference type="SAM" id="MobiDB-lite"/>
    </source>
</evidence>
<dbReference type="InterPro" id="IPR036116">
    <property type="entry name" value="FN3_sf"/>
</dbReference>
<dbReference type="InterPro" id="IPR007110">
    <property type="entry name" value="Ig-like_dom"/>
</dbReference>
<keyword evidence="5" id="KW-0812">Transmembrane</keyword>
<dbReference type="GO" id="GO:0009653">
    <property type="term" value="P:anatomical structure morphogenesis"/>
    <property type="evidence" value="ECO:0007669"/>
    <property type="project" value="UniProtKB-ARBA"/>
</dbReference>
<dbReference type="AlphaFoldDB" id="A0A9J6BR40"/>
<dbReference type="GO" id="GO:0016020">
    <property type="term" value="C:membrane"/>
    <property type="evidence" value="ECO:0007669"/>
    <property type="project" value="UniProtKB-SubCell"/>
</dbReference>
<feature type="signal peptide" evidence="6">
    <location>
        <begin position="1"/>
        <end position="24"/>
    </location>
</feature>
<keyword evidence="6" id="KW-0732">Signal</keyword>
<dbReference type="PROSITE" id="PS50835">
    <property type="entry name" value="IG_LIKE"/>
    <property type="match status" value="2"/>
</dbReference>
<dbReference type="SMART" id="SM00409">
    <property type="entry name" value="IG"/>
    <property type="match status" value="3"/>
</dbReference>
<feature type="domain" description="Fibronectin type-III" evidence="8">
    <location>
        <begin position="859"/>
        <end position="949"/>
    </location>
</feature>
<keyword evidence="5" id="KW-1133">Transmembrane helix</keyword>
<dbReference type="Proteomes" id="UP001107558">
    <property type="component" value="Chromosome 3"/>
</dbReference>
<dbReference type="Gene3D" id="2.60.40.10">
    <property type="entry name" value="Immunoglobulins"/>
    <property type="match status" value="4"/>
</dbReference>
<dbReference type="InterPro" id="IPR003961">
    <property type="entry name" value="FN3_dom"/>
</dbReference>
<feature type="compositionally biased region" description="Low complexity" evidence="4">
    <location>
        <begin position="1183"/>
        <end position="1211"/>
    </location>
</feature>
<keyword evidence="3" id="KW-0393">Immunoglobulin domain</keyword>
<dbReference type="PROSITE" id="PS50853">
    <property type="entry name" value="FN3"/>
    <property type="match status" value="1"/>
</dbReference>
<accession>A0A9J6BR40</accession>
<evidence type="ECO:0000259" key="8">
    <source>
        <dbReference type="PROSITE" id="PS50853"/>
    </source>
</evidence>
<evidence type="ECO:0000259" key="7">
    <source>
        <dbReference type="PROSITE" id="PS50835"/>
    </source>
</evidence>
<keyword evidence="5" id="KW-0472">Membrane</keyword>
<protein>
    <submittedName>
        <fullName evidence="9">Uncharacterized protein</fullName>
    </submittedName>
</protein>
<dbReference type="Pfam" id="PF13927">
    <property type="entry name" value="Ig_3"/>
    <property type="match status" value="1"/>
</dbReference>
<dbReference type="InterPro" id="IPR003598">
    <property type="entry name" value="Ig_sub2"/>
</dbReference>
<dbReference type="EMBL" id="JADBJN010000003">
    <property type="protein sequence ID" value="KAG5672255.1"/>
    <property type="molecule type" value="Genomic_DNA"/>
</dbReference>
<proteinExistence type="predicted"/>
<name>A0A9J6BR40_POLVA</name>
<keyword evidence="10" id="KW-1185">Reference proteome</keyword>
<feature type="region of interest" description="Disordered" evidence="4">
    <location>
        <begin position="1183"/>
        <end position="1255"/>
    </location>
</feature>
<dbReference type="InterPro" id="IPR013783">
    <property type="entry name" value="Ig-like_fold"/>
</dbReference>
<feature type="domain" description="Ig-like" evidence="7">
    <location>
        <begin position="434"/>
        <end position="520"/>
    </location>
</feature>
<feature type="chain" id="PRO_5039893808" evidence="6">
    <location>
        <begin position="25"/>
        <end position="1255"/>
    </location>
</feature>
<feature type="domain" description="Ig-like" evidence="7">
    <location>
        <begin position="225"/>
        <end position="325"/>
    </location>
</feature>
<evidence type="ECO:0000256" key="1">
    <source>
        <dbReference type="ARBA" id="ARBA00022737"/>
    </source>
</evidence>
<dbReference type="FunFam" id="2.60.40.10:FF:000032">
    <property type="entry name" value="palladin isoform X1"/>
    <property type="match status" value="1"/>
</dbReference>
<evidence type="ECO:0000256" key="3">
    <source>
        <dbReference type="ARBA" id="ARBA00023319"/>
    </source>
</evidence>
<reference evidence="9" key="1">
    <citation type="submission" date="2021-03" db="EMBL/GenBank/DDBJ databases">
        <title>Chromosome level genome of the anhydrobiotic midge Polypedilum vanderplanki.</title>
        <authorList>
            <person name="Yoshida Y."/>
            <person name="Kikawada T."/>
            <person name="Gusev O."/>
        </authorList>
    </citation>
    <scope>NUCLEOTIDE SEQUENCE</scope>
    <source>
        <strain evidence="9">NIAS01</strain>
        <tissue evidence="9">Whole body or cell culture</tissue>
    </source>
</reference>
<evidence type="ECO:0000313" key="10">
    <source>
        <dbReference type="Proteomes" id="UP001107558"/>
    </source>
</evidence>
<organism evidence="9 10">
    <name type="scientific">Polypedilum vanderplanki</name>
    <name type="common">Sleeping chironomid midge</name>
    <dbReference type="NCBI Taxonomy" id="319348"/>
    <lineage>
        <taxon>Eukaryota</taxon>
        <taxon>Metazoa</taxon>
        <taxon>Ecdysozoa</taxon>
        <taxon>Arthropoda</taxon>
        <taxon>Hexapoda</taxon>
        <taxon>Insecta</taxon>
        <taxon>Pterygota</taxon>
        <taxon>Neoptera</taxon>
        <taxon>Endopterygota</taxon>
        <taxon>Diptera</taxon>
        <taxon>Nematocera</taxon>
        <taxon>Chironomoidea</taxon>
        <taxon>Chironomidae</taxon>
        <taxon>Chironominae</taxon>
        <taxon>Polypedilum</taxon>
        <taxon>Polypedilum</taxon>
    </lineage>
</organism>
<sequence length="1255" mass="142256">MAIQFRIRLLFALRLLLLNGSILSERINQDLRANPIKFNSQNPSHITASALKNSHIYLHCNVSADVDESLTKDLSEKQIYATDIDEEEDEDENSNYDPIEVKKLYQKQNKDYNKEKINNNDLSDLNISNLQLQNRNNNKNGFMYYNSIRRSRREASHEVILYEWLRNDNSNIFISINDSNQVINHNGYLLFPNGTLKFQVTNLTTGVYRCQATFVNNQHDFDIGPIVSTASNVQLATLTNDPSERKSITVLEGHSVVIICPINSIPEATFSWSFNDEKINFNVGLKESRRHYLLRNGSLLIVNTRQSDSGKYLCNAANQFTRKLSQNSTILTVMSRTDNDEDDGERKNVLLPQLQSSIQKIKSGQNLVLHCAGNAKKQISWTFLPRNANQTIPLPEFNNELRYVNVSMEKHDGIYNCSIENDSQIFDVVIMTQPIIVSKQTSKSSSVPISIQFNCSAIGNPKPEIIWYKNGKLIENTHIIHARNEILRIETLEFKDEGLYQCFARNDFGEASGAYYLHLPPRNLLNSAPVNAKCYSSGNNIITVEFQRNEFEHINKIQYSIATDEPRDFITNFSVDLLGKNSFELSKSSVGIAKTLKPFYLYLRSMMPMGPSLAISPLSKEFVCAFQEIEPKFVKSDKGTFLTWYINDLSYEELSKAVITIQFLKNDTDNAVQFTNEAIGTYAHWNEELPQWKDVEKNLQKISVNSSDQGQWTEVKVTGNITGILIIKVEEIFVRIFGSIDENGHELQQNYSQVKWKSVKTTFAPLTVSEIESRSVIISWSGLDDNNKCLKACTFLKQETLVSLRDSKSKTRCEQISDPSAKIFYIRTLLPTSNYDVYIKDCNENYVSTAVNFQTLRDVPGPVGDYRLTLDANELVLHWEPPKNPNGEIFYYIITWTINNVTYEENVTSLFFRFPNTKNGDKFYIVVKAVGEGGVGNPLILDPKRTEMYKFEIITPMPTTLAIDQLAVFFVIVVSIVLIILTLLLILCRRYRYCKKNNGIINEQQSSFSPTTSPVMDNMKTDEMYEMQTLIPASQNSSATANGRENNVKATENISNGGVILSANENQNILRTSTPTEELTTMTEVCDEPPIKCDTESTIQITDERKPNGLLLKTFQAMAPNIVMNKTPEKILLKVNGNSSPYKCLQSSINDQNSSSECSSFGSNHRHQLIDINSLCNGLNNNNNNNVNNNSNHHNNSSSDRSKIGKSSSIETDNDDEDSEENLHEYDLNDSNLSSKPLHPISGWSFRQQIVGPNG</sequence>
<dbReference type="InterPro" id="IPR003599">
    <property type="entry name" value="Ig_sub"/>
</dbReference>
<dbReference type="SMART" id="SM00060">
    <property type="entry name" value="FN3"/>
    <property type="match status" value="1"/>
</dbReference>
<dbReference type="Pfam" id="PF07679">
    <property type="entry name" value="I-set"/>
    <property type="match status" value="1"/>
</dbReference>
<dbReference type="CDD" id="cd00063">
    <property type="entry name" value="FN3"/>
    <property type="match status" value="1"/>
</dbReference>